<comment type="caution">
    <text evidence="3">The sequence shown here is derived from an EMBL/GenBank/DDBJ whole genome shotgun (WGS) entry which is preliminary data.</text>
</comment>
<dbReference type="RefSeq" id="WP_178365901.1">
    <property type="nucleotide sequence ID" value="NZ_JACADJ010000012.1"/>
</dbReference>
<dbReference type="Gene3D" id="3.30.450.40">
    <property type="match status" value="1"/>
</dbReference>
<keyword evidence="1" id="KW-0175">Coiled coil</keyword>
<evidence type="ECO:0000313" key="3">
    <source>
        <dbReference type="EMBL" id="NWH04445.1"/>
    </source>
</evidence>
<evidence type="ECO:0000313" key="4">
    <source>
        <dbReference type="Proteomes" id="UP000553343"/>
    </source>
</evidence>
<feature type="coiled-coil region" evidence="1">
    <location>
        <begin position="353"/>
        <end position="380"/>
    </location>
</feature>
<dbReference type="AlphaFoldDB" id="A0A850T651"/>
<reference evidence="3 4" key="1">
    <citation type="submission" date="2020-06" db="EMBL/GenBank/DDBJ databases">
        <title>High-quality draft genome of sulfate reducer Desulfobacter latus type strain AcrS2 isolated from marine sediment.</title>
        <authorList>
            <person name="Hoppe M."/>
            <person name="Larsen C.K."/>
            <person name="Marshall I.P.G."/>
            <person name="Schramm A."/>
            <person name="Marietou A.G."/>
        </authorList>
    </citation>
    <scope>NUCLEOTIDE SEQUENCE [LARGE SCALE GENOMIC DNA]</scope>
    <source>
        <strain evidence="3 4">AcRS2</strain>
    </source>
</reference>
<sequence length="440" mass="50384">MDKLRKKAAARLTKMPKLTDAMNRQDIQKLFEELQIHQIEIEIQNEELIRIQKNLEINRHKYVQLFEQAPISYVVLDPVGIIKQFNATFMTLIDGMALKQSGQAFADLLDKTDADAFRARYKAFFKSPQGKQIEARLKVKKHQFLDILIEACRQEAGLNTDHTRPTEELLVTITDITDLQHAKRQSQKALKAMQKKESEISYLLEAARLIIEQEDFSRTALSIMEICSRVVGATFGYITLRAEEGKDEHVLFPEFDNISNREYKKLQKQIASLEQETSQSIQADYINHLPISGNQNSLSPGQLCPRNVLFAPLVVNNNAVGVMSFINKRSDFTNTDIRIAEGFSELVAIAFRNAHLQERRQTAEKEKVKLINELTEALANVKKLSGLLPICSHCKKIRDDKGYWNQVDVYIQENSEADLTHGICPDCIKKYYSDMDGYEE</sequence>
<feature type="coiled-coil region" evidence="1">
    <location>
        <begin position="256"/>
        <end position="283"/>
    </location>
</feature>
<dbReference type="InterPro" id="IPR003018">
    <property type="entry name" value="GAF"/>
</dbReference>
<evidence type="ECO:0000256" key="1">
    <source>
        <dbReference type="SAM" id="Coils"/>
    </source>
</evidence>
<name>A0A850T651_9BACT</name>
<keyword evidence="4" id="KW-1185">Reference proteome</keyword>
<dbReference type="InterPro" id="IPR035965">
    <property type="entry name" value="PAS-like_dom_sf"/>
</dbReference>
<proteinExistence type="predicted"/>
<organism evidence="3 4">
    <name type="scientific">Desulfobacter latus</name>
    <dbReference type="NCBI Taxonomy" id="2292"/>
    <lineage>
        <taxon>Bacteria</taxon>
        <taxon>Pseudomonadati</taxon>
        <taxon>Thermodesulfobacteriota</taxon>
        <taxon>Desulfobacteria</taxon>
        <taxon>Desulfobacterales</taxon>
        <taxon>Desulfobacteraceae</taxon>
        <taxon>Desulfobacter</taxon>
    </lineage>
</organism>
<dbReference type="InterPro" id="IPR029016">
    <property type="entry name" value="GAF-like_dom_sf"/>
</dbReference>
<accession>A0A850T651</accession>
<dbReference type="EMBL" id="JACADJ010000012">
    <property type="protein sequence ID" value="NWH04445.1"/>
    <property type="molecule type" value="Genomic_DNA"/>
</dbReference>
<dbReference type="Proteomes" id="UP000553343">
    <property type="component" value="Unassembled WGS sequence"/>
</dbReference>
<gene>
    <name evidence="3" type="ORF">HXW94_05475</name>
</gene>
<dbReference type="SUPFAM" id="SSF55785">
    <property type="entry name" value="PYP-like sensor domain (PAS domain)"/>
    <property type="match status" value="1"/>
</dbReference>
<protein>
    <submittedName>
        <fullName evidence="3">GAF domain-containing protein</fullName>
    </submittedName>
</protein>
<dbReference type="Pfam" id="PF13185">
    <property type="entry name" value="GAF_2"/>
    <property type="match status" value="1"/>
</dbReference>
<feature type="coiled-coil region" evidence="1">
    <location>
        <begin position="27"/>
        <end position="54"/>
    </location>
</feature>
<evidence type="ECO:0000259" key="2">
    <source>
        <dbReference type="SMART" id="SM00065"/>
    </source>
</evidence>
<dbReference type="SUPFAM" id="SSF55781">
    <property type="entry name" value="GAF domain-like"/>
    <property type="match status" value="1"/>
</dbReference>
<feature type="domain" description="GAF" evidence="2">
    <location>
        <begin position="215"/>
        <end position="361"/>
    </location>
</feature>
<dbReference type="SMART" id="SM00065">
    <property type="entry name" value="GAF"/>
    <property type="match status" value="1"/>
</dbReference>
<dbReference type="Gene3D" id="3.30.450.20">
    <property type="entry name" value="PAS domain"/>
    <property type="match status" value="1"/>
</dbReference>